<gene>
    <name evidence="3" type="ORF">ABU178_01455</name>
</gene>
<sequence>MHKGGEEIQGLPDYDPKTEQRQTREAAAEFQADYFGWSRDHNSWQQLVLDTIPGHAVYLMRNRDRKTEYEEMKRNGERLFSRLYRDKMGWETHDPTGKLIMALFDDQVHDSRAWFMRESGVKQREMWAGYFLYRLIYFGQTTSRELSLVSVNHQLVGTGMVQGGVTVKQRDETATGEAHPERLFIAMNGAPVVSEPGAQTLWAPSIHAPALAESQKEVIRDKMFEHAKQMIAERWA</sequence>
<evidence type="ECO:0000259" key="2">
    <source>
        <dbReference type="Pfam" id="PF22137"/>
    </source>
</evidence>
<comment type="caution">
    <text evidence="3">The sequence shown here is derived from an EMBL/GenBank/DDBJ whole genome shotgun (WGS) entry which is preliminary data.</text>
</comment>
<dbReference type="RefSeq" id="WP_397211265.1">
    <property type="nucleotide sequence ID" value="NZ_JBGFSN010000002.1"/>
</dbReference>
<dbReference type="EMBL" id="JBGFSN010000002">
    <property type="protein sequence ID" value="MFH8132853.1"/>
    <property type="molecule type" value="Genomic_DNA"/>
</dbReference>
<protein>
    <recommendedName>
        <fullName evidence="2">T6SS Phospholipase effector Tle1-like C-terminal domain-containing protein</fullName>
    </recommendedName>
</protein>
<reference evidence="3 4" key="1">
    <citation type="submission" date="2024-08" db="EMBL/GenBank/DDBJ databases">
        <title>Pantoea ronii - a newly identified human opportunistic pathogen.</title>
        <authorList>
            <person name="Keidar-Friedman D."/>
            <person name="Sorek N."/>
            <person name="Leshin-Carmel D."/>
            <person name="Tsur A."/>
            <person name="Amsalem M."/>
            <person name="Tolkach D."/>
            <person name="Brosh-Nissimov T."/>
        </authorList>
    </citation>
    <scope>NUCLEOTIDE SEQUENCE [LARGE SCALE GENOMIC DNA]</scope>
    <source>
        <strain evidence="3 4">AA23256</strain>
    </source>
</reference>
<proteinExistence type="predicted"/>
<dbReference type="Proteomes" id="UP001611251">
    <property type="component" value="Unassembled WGS sequence"/>
</dbReference>
<feature type="domain" description="T6SS Phospholipase effector Tle1-like C-terminal" evidence="2">
    <location>
        <begin position="13"/>
        <end position="173"/>
    </location>
</feature>
<keyword evidence="4" id="KW-1185">Reference proteome</keyword>
<feature type="region of interest" description="Disordered" evidence="1">
    <location>
        <begin position="1"/>
        <end position="25"/>
    </location>
</feature>
<organism evidence="3 4">
    <name type="scientific">Pantoea osteomyelitidis</name>
    <dbReference type="NCBI Taxonomy" id="3230026"/>
    <lineage>
        <taxon>Bacteria</taxon>
        <taxon>Pseudomonadati</taxon>
        <taxon>Pseudomonadota</taxon>
        <taxon>Gammaproteobacteria</taxon>
        <taxon>Enterobacterales</taxon>
        <taxon>Erwiniaceae</taxon>
        <taxon>Pantoea</taxon>
    </lineage>
</organism>
<dbReference type="InterPro" id="IPR054388">
    <property type="entry name" value="Tle1-like_C"/>
</dbReference>
<evidence type="ECO:0000313" key="3">
    <source>
        <dbReference type="EMBL" id="MFH8132853.1"/>
    </source>
</evidence>
<dbReference type="Pfam" id="PF22137">
    <property type="entry name" value="T6SS_Tle1-like_C"/>
    <property type="match status" value="1"/>
</dbReference>
<name>A0ABW7PRE6_9GAMM</name>
<evidence type="ECO:0000313" key="4">
    <source>
        <dbReference type="Proteomes" id="UP001611251"/>
    </source>
</evidence>
<accession>A0ABW7PRE6</accession>
<evidence type="ECO:0000256" key="1">
    <source>
        <dbReference type="SAM" id="MobiDB-lite"/>
    </source>
</evidence>
<feature type="compositionally biased region" description="Basic and acidic residues" evidence="1">
    <location>
        <begin position="14"/>
        <end position="25"/>
    </location>
</feature>